<sequence>MTNTRFVLNLLLLALKANHLVSAAVQTGLSPHIRPLSYDLTVKIPVLEHFQGFTSSVVIHFNLTATTSNITLHSKNLYAMRNVSLISSLNAFEPQLKSIRFHTDTVEFTFNEQMFAGQYLLTIGEYNGRLSNASTGVIQRNLTLFSTHLQPYFARELLPCVDHPSVKAAFRITVVHRSNTIAESNNIANDVFVVDAEWQKTVFAPTPLLPAYLIAFSVMPDTYKEIIRQTSFGVTVRVHATSQSVALRVLNVAVASFELLGSIMVIPLPLNKVDFILLPDYDGGMENWGHILLSENLATYGDDAHLTYVIAHELAHHWIGNKATVDRWRWICLQEDLTDYISYKVAAAVLDHDSRWERFMLSKYVAIQLTEDFFAPRHSLVMPDNITRNITMRAADEGCDGRGMRQTQRSALLTLRSAINDRRRQSFSLMIACRGGCGYLATAPTPSDHISSHCYLKGVVLLESIETVVGEDFILSAIRNLVATRNSFDLSSFLLYFKDVPVDRNISLAQVYEYWFITGGFPALKVSNTALSFELQQFSAELWPLRLSSKQGLPPFLFAQMLTMPPKDSEVFVNLNFSSFFRVNYDTTTWLTIFGQIGEHPDRFSAVGRAQLVSDFCYFYAHDQVDHGAALKEVVVDMEILASL</sequence>
<feature type="domain" description="Peptidase M1 membrane alanine aminopeptidase" evidence="9">
    <location>
        <begin position="250"/>
        <end position="382"/>
    </location>
</feature>
<organism evidence="11 12">
    <name type="scientific">Necator americanus</name>
    <name type="common">Human hookworm</name>
    <dbReference type="NCBI Taxonomy" id="51031"/>
    <lineage>
        <taxon>Eukaryota</taxon>
        <taxon>Metazoa</taxon>
        <taxon>Ecdysozoa</taxon>
        <taxon>Nematoda</taxon>
        <taxon>Chromadorea</taxon>
        <taxon>Rhabditida</taxon>
        <taxon>Rhabditina</taxon>
        <taxon>Rhabditomorpha</taxon>
        <taxon>Strongyloidea</taxon>
        <taxon>Ancylostomatidae</taxon>
        <taxon>Bunostominae</taxon>
        <taxon>Necator</taxon>
    </lineage>
</organism>
<dbReference type="Gene3D" id="2.60.40.1730">
    <property type="entry name" value="tricorn interacting facor f3 domain"/>
    <property type="match status" value="1"/>
</dbReference>
<dbReference type="EMBL" id="JAVFWL010000004">
    <property type="protein sequence ID" value="KAK6749929.1"/>
    <property type="molecule type" value="Genomic_DNA"/>
</dbReference>
<dbReference type="PANTHER" id="PTHR11533">
    <property type="entry name" value="PROTEASE M1 ZINC METALLOPROTEASE"/>
    <property type="match status" value="1"/>
</dbReference>
<comment type="cofactor">
    <cofactor evidence="1">
        <name>Zn(2+)</name>
        <dbReference type="ChEBI" id="CHEBI:29105"/>
    </cofactor>
</comment>
<protein>
    <recommendedName>
        <fullName evidence="13">Peptidase family M1</fullName>
    </recommendedName>
</protein>
<evidence type="ECO:0000256" key="1">
    <source>
        <dbReference type="ARBA" id="ARBA00001947"/>
    </source>
</evidence>
<evidence type="ECO:0000256" key="2">
    <source>
        <dbReference type="ARBA" id="ARBA00010136"/>
    </source>
</evidence>
<dbReference type="InterPro" id="IPR014782">
    <property type="entry name" value="Peptidase_M1_dom"/>
</dbReference>
<evidence type="ECO:0000256" key="6">
    <source>
        <dbReference type="ARBA" id="ARBA00022833"/>
    </source>
</evidence>
<keyword evidence="6" id="KW-0862">Zinc</keyword>
<dbReference type="PANTHER" id="PTHR11533:SF257">
    <property type="entry name" value="PEPTIDASE_M1 DOMAIN-CONTAINING PROTEIN"/>
    <property type="match status" value="1"/>
</dbReference>
<keyword evidence="12" id="KW-1185">Reference proteome</keyword>
<dbReference type="InterPro" id="IPR050344">
    <property type="entry name" value="Peptidase_M1_aminopeptidases"/>
</dbReference>
<comment type="caution">
    <text evidence="11">The sequence shown here is derived from an EMBL/GenBank/DDBJ whole genome shotgun (WGS) entry which is preliminary data.</text>
</comment>
<keyword evidence="8" id="KW-0732">Signal</keyword>
<feature type="domain" description="Aminopeptidase N-like N-terminal" evidence="10">
    <location>
        <begin position="35"/>
        <end position="213"/>
    </location>
</feature>
<dbReference type="SUPFAM" id="SSF55486">
    <property type="entry name" value="Metalloproteases ('zincins'), catalytic domain"/>
    <property type="match status" value="1"/>
</dbReference>
<keyword evidence="7" id="KW-0482">Metalloprotease</keyword>
<dbReference type="InterPro" id="IPR001930">
    <property type="entry name" value="Peptidase_M1"/>
</dbReference>
<feature type="signal peptide" evidence="8">
    <location>
        <begin position="1"/>
        <end position="23"/>
    </location>
</feature>
<dbReference type="InterPro" id="IPR045357">
    <property type="entry name" value="Aminopeptidase_N-like_N"/>
</dbReference>
<keyword evidence="4" id="KW-0479">Metal-binding</keyword>
<evidence type="ECO:0000256" key="7">
    <source>
        <dbReference type="ARBA" id="ARBA00023049"/>
    </source>
</evidence>
<evidence type="ECO:0000256" key="3">
    <source>
        <dbReference type="ARBA" id="ARBA00022670"/>
    </source>
</evidence>
<dbReference type="Gene3D" id="1.10.390.10">
    <property type="entry name" value="Neutral Protease Domain 2"/>
    <property type="match status" value="1"/>
</dbReference>
<dbReference type="Proteomes" id="UP001303046">
    <property type="component" value="Unassembled WGS sequence"/>
</dbReference>
<dbReference type="InterPro" id="IPR042097">
    <property type="entry name" value="Aminopeptidase_N-like_N_sf"/>
</dbReference>
<evidence type="ECO:0008006" key="13">
    <source>
        <dbReference type="Google" id="ProtNLM"/>
    </source>
</evidence>
<name>A0ABR1DHH8_NECAM</name>
<evidence type="ECO:0000313" key="12">
    <source>
        <dbReference type="Proteomes" id="UP001303046"/>
    </source>
</evidence>
<evidence type="ECO:0000259" key="9">
    <source>
        <dbReference type="Pfam" id="PF01433"/>
    </source>
</evidence>
<comment type="similarity">
    <text evidence="2">Belongs to the peptidase M1 family.</text>
</comment>
<evidence type="ECO:0000256" key="4">
    <source>
        <dbReference type="ARBA" id="ARBA00022723"/>
    </source>
</evidence>
<feature type="chain" id="PRO_5046223448" description="Peptidase family M1" evidence="8">
    <location>
        <begin position="24"/>
        <end position="644"/>
    </location>
</feature>
<reference evidence="11 12" key="1">
    <citation type="submission" date="2023-08" db="EMBL/GenBank/DDBJ databases">
        <title>A Necator americanus chromosomal reference genome.</title>
        <authorList>
            <person name="Ilik V."/>
            <person name="Petrzelkova K.J."/>
            <person name="Pardy F."/>
            <person name="Fuh T."/>
            <person name="Niatou-Singa F.S."/>
            <person name="Gouil Q."/>
            <person name="Baker L."/>
            <person name="Ritchie M.E."/>
            <person name="Jex A.R."/>
            <person name="Gazzola D."/>
            <person name="Li H."/>
            <person name="Toshio Fujiwara R."/>
            <person name="Zhan B."/>
            <person name="Aroian R.V."/>
            <person name="Pafco B."/>
            <person name="Schwarz E.M."/>
        </authorList>
    </citation>
    <scope>NUCLEOTIDE SEQUENCE [LARGE SCALE GENOMIC DNA]</scope>
    <source>
        <strain evidence="11 12">Aroian</strain>
        <tissue evidence="11">Whole animal</tissue>
    </source>
</reference>
<evidence type="ECO:0000259" key="10">
    <source>
        <dbReference type="Pfam" id="PF17900"/>
    </source>
</evidence>
<accession>A0ABR1DHH8</accession>
<dbReference type="Pfam" id="PF01433">
    <property type="entry name" value="Peptidase_M1"/>
    <property type="match status" value="1"/>
</dbReference>
<proteinExistence type="inferred from homology"/>
<gene>
    <name evidence="11" type="primary">Necator_chrIV.g15424</name>
    <name evidence="11" type="ORF">RB195_002129</name>
</gene>
<evidence type="ECO:0000256" key="5">
    <source>
        <dbReference type="ARBA" id="ARBA00022801"/>
    </source>
</evidence>
<dbReference type="PRINTS" id="PR00756">
    <property type="entry name" value="ALADIPTASE"/>
</dbReference>
<dbReference type="Pfam" id="PF17900">
    <property type="entry name" value="Peptidase_M1_N"/>
    <property type="match status" value="1"/>
</dbReference>
<evidence type="ECO:0000256" key="8">
    <source>
        <dbReference type="SAM" id="SignalP"/>
    </source>
</evidence>
<dbReference type="SUPFAM" id="SSF63737">
    <property type="entry name" value="Leukotriene A4 hydrolase N-terminal domain"/>
    <property type="match status" value="1"/>
</dbReference>
<dbReference type="InterPro" id="IPR027268">
    <property type="entry name" value="Peptidase_M4/M1_CTD_sf"/>
</dbReference>
<evidence type="ECO:0000313" key="11">
    <source>
        <dbReference type="EMBL" id="KAK6749929.1"/>
    </source>
</evidence>
<keyword evidence="5" id="KW-0378">Hydrolase</keyword>
<keyword evidence="3" id="KW-0645">Protease</keyword>